<evidence type="ECO:0008006" key="5">
    <source>
        <dbReference type="Google" id="ProtNLM"/>
    </source>
</evidence>
<dbReference type="OrthoDB" id="73076at2759"/>
<feature type="region of interest" description="Disordered" evidence="2">
    <location>
        <begin position="426"/>
        <end position="454"/>
    </location>
</feature>
<feature type="compositionally biased region" description="Acidic residues" evidence="2">
    <location>
        <begin position="472"/>
        <end position="484"/>
    </location>
</feature>
<comment type="caution">
    <text evidence="3">The sequence shown here is derived from an EMBL/GenBank/DDBJ whole genome shotgun (WGS) entry which is preliminary data.</text>
</comment>
<dbReference type="EMBL" id="SGPL01001042">
    <property type="protein sequence ID" value="THH05194.1"/>
    <property type="molecule type" value="Genomic_DNA"/>
</dbReference>
<feature type="region of interest" description="Disordered" evidence="2">
    <location>
        <begin position="564"/>
        <end position="591"/>
    </location>
</feature>
<keyword evidence="4" id="KW-1185">Reference proteome</keyword>
<sequence>MEHIDIFDDDETPAFSRQEWIGKGRKFPASFDVPPELQAYINSALDIPQNDEKSLLPDVKLSVHELLSMPIQRRDYNLVNADPTSIFEIHPPNINPSCLRERTIPSQRFVKDVRDAIGQALLDGASSVRDPRYKGGRLPIWTITFWTKMHSVFKARDAWEASHHWLRTHYSIATDVTQDALSLAQAHLHSLSWGSATLVPGAGSYITTADFALLLADGMISTSIMDMMMKWIAERIRTNGGLSERYEVVGLEFWNEIEKATRPDYFSMTASRRFLHKLENELRAKGKILFFPVFLPEKKHFVIMKADHQKRMLAYGDGLEHCGFELPKRVMQKIQWWLCERFAGKYEWLGCSVKHGKQTDWVSCGIGAANMVSHETLGDPLWHESRSTLERVTWFNRIAKSHARLENSISSSTINPITTPALRTTSLHGVTDPTKSTPQAQSSSSVQQEKSANANLSGNRYLSRAWSPYDEDPFSGIELDEEDGPLTALDEGNTDEPFPSDTEMSLSSRPPSQLSSCDDGESSSVLENDAVLYHKEGTSSPHLIPYPRADSIPRYLDVDESIPDTHSSMPDTYSEPSIPDTHSSMSGTRSSMPDTCLSMLDTRSSIPVDLQEAVGPVRGILINTISEAVLDGELSGRHAKIMPYSFGAEEGEGSVTGCVIDVIRPHPSNNEEAVASSKPSKGTYSIFTETQSRVEAVRRQREEAQLKEKTKKRQLDDVDTSIDMSSHTTDAHKRPRVSLLATHGKQIGTSRSNLRTHRLKEAVIHGSYVPSQTQLAKFKKTILELDPLAEFPDHTGSSVRHFVCGKVLKMREACNTVQFSIHVNGGPKQRPCQGLAKTKLSGGGSSTLDGWFGPRAVHRTAKAMVDRPCAGLQASYYPKVARYLERSPAPGGGGPSLTTLTEHLYPSATSFASLSSEKKETVRATQRLQHKWHNHRDLQRVISASCSKFVTVPKDASSAPVCQDCLGLLGDKNFKVAVSLPVPDAENFKFTPKIAMLSDEQAAERWSRATGLKPLIEAYKKNPAEPCLVFVKGVLQGDFASERVFLGLMEALVQKKDKELRGVGMQGFKYAPDVVEMAHIINIHSPRAYQAIRNAFPFPEKRTLQLHQAREMRFPVGIEERVFDLARDQVHKLNWTGPLAVGCDDTKTLPSLNVYQDKTGKYYLVGSTSPKPMLIANPDQLTSLIRKGLVEKATKLRLWCLQVPMPSVPTIILAAMAISNKMSAEELFPYLQSILLGLLSRGLQVVSYAADGAATERALQRLVTTSAAEFKLYTIPHPENPQRDIELRIPLFGPQRQPIAMVQDLNHLAKTLRNNEYSGARALTLGDHTVLYSHCRTIAFEGGPLFHRDVEKLDRQDDNAATRLFSGHTLNWLTENHPEWTGTIVYLFVFGELIDAFKNRSMAIIDRVYLALRAVFFMEAWEDFLDQANYPKSKHFLSHEACNIIHILTHGLLQLVFIYRDHFDRKYPLLPWLHSTEICEHVFGICRQIIKDFTVLDFQYMVPKLFVRLREHFFFAHKSDGKARASGYNHTYTDSRDIDLIALATYPSDLDIQNAARAAYDEAHGLWETLGVDLRKFDEQQSSSRRFPSIGSCPNFLESDVISDSDANSDADYEACVGDDGMDFDDDLDDEESEAFKIQRVMEYLEDEVTNNTEDEHLNGLAFAAVALSVQDSMSICQKNQRVSIRKNSRG</sequence>
<feature type="compositionally biased region" description="Low complexity" evidence="2">
    <location>
        <begin position="505"/>
        <end position="516"/>
    </location>
</feature>
<accession>A0A4S4L1T9</accession>
<evidence type="ECO:0000313" key="4">
    <source>
        <dbReference type="Proteomes" id="UP000310158"/>
    </source>
</evidence>
<dbReference type="Gene3D" id="3.40.395.10">
    <property type="entry name" value="Adenoviral Proteinase, Chain A"/>
    <property type="match status" value="1"/>
</dbReference>
<organism evidence="3 4">
    <name type="scientific">Bondarzewia mesenterica</name>
    <dbReference type="NCBI Taxonomy" id="1095465"/>
    <lineage>
        <taxon>Eukaryota</taxon>
        <taxon>Fungi</taxon>
        <taxon>Dikarya</taxon>
        <taxon>Basidiomycota</taxon>
        <taxon>Agaricomycotina</taxon>
        <taxon>Agaricomycetes</taxon>
        <taxon>Russulales</taxon>
        <taxon>Bondarzewiaceae</taxon>
        <taxon>Bondarzewia</taxon>
    </lineage>
</organism>
<keyword evidence="1" id="KW-0175">Coiled coil</keyword>
<evidence type="ECO:0000256" key="1">
    <source>
        <dbReference type="SAM" id="Coils"/>
    </source>
</evidence>
<gene>
    <name evidence="3" type="ORF">EW146_g9969</name>
</gene>
<reference evidence="3 4" key="1">
    <citation type="submission" date="2019-02" db="EMBL/GenBank/DDBJ databases">
        <title>Genome sequencing of the rare red list fungi Bondarzewia mesenterica.</title>
        <authorList>
            <person name="Buettner E."/>
            <person name="Kellner H."/>
        </authorList>
    </citation>
    <scope>NUCLEOTIDE SEQUENCE [LARGE SCALE GENOMIC DNA]</scope>
    <source>
        <strain evidence="3 4">DSM 108281</strain>
    </source>
</reference>
<feature type="coiled-coil region" evidence="1">
    <location>
        <begin position="687"/>
        <end position="714"/>
    </location>
</feature>
<evidence type="ECO:0000313" key="3">
    <source>
        <dbReference type="EMBL" id="THH05194.1"/>
    </source>
</evidence>
<dbReference type="InterPro" id="IPR038765">
    <property type="entry name" value="Papain-like_cys_pep_sf"/>
</dbReference>
<proteinExistence type="predicted"/>
<protein>
    <recommendedName>
        <fullName evidence="5">Ubiquitin-like protease family profile domain-containing protein</fullName>
    </recommendedName>
</protein>
<dbReference type="SUPFAM" id="SSF54001">
    <property type="entry name" value="Cysteine proteinases"/>
    <property type="match status" value="1"/>
</dbReference>
<dbReference type="Proteomes" id="UP000310158">
    <property type="component" value="Unassembled WGS sequence"/>
</dbReference>
<feature type="region of interest" description="Disordered" evidence="2">
    <location>
        <begin position="472"/>
        <end position="523"/>
    </location>
</feature>
<evidence type="ECO:0000256" key="2">
    <source>
        <dbReference type="SAM" id="MobiDB-lite"/>
    </source>
</evidence>
<name>A0A4S4L1T9_9AGAM</name>